<dbReference type="EMBL" id="MH591106">
    <property type="protein sequence ID" value="AYC65150.1"/>
    <property type="molecule type" value="Genomic_DNA"/>
</dbReference>
<dbReference type="InterPro" id="IPR012337">
    <property type="entry name" value="RNaseH-like_sf"/>
</dbReference>
<proteinExistence type="predicted"/>
<dbReference type="SUPFAM" id="SSF53098">
    <property type="entry name" value="Ribonuclease H-like"/>
    <property type="match status" value="1"/>
</dbReference>
<dbReference type="RefSeq" id="YP_009519163.1">
    <property type="nucleotide sequence ID" value="NC_039523.1"/>
</dbReference>
<dbReference type="GeneID" id="38278966"/>
<protein>
    <submittedName>
        <fullName evidence="1">Uncharacterized protein</fullName>
    </submittedName>
</protein>
<reference evidence="1" key="1">
    <citation type="submission" date="2018-07" db="EMBL/GenBank/DDBJ databases">
        <authorList>
            <person name="Quirk P.G."/>
            <person name="Krulwich T.A."/>
        </authorList>
    </citation>
    <scope>NUCLEOTIDE SEQUENCE</scope>
</reference>
<evidence type="ECO:0000313" key="1">
    <source>
        <dbReference type="EMBL" id="AYC65150.1"/>
    </source>
</evidence>
<reference evidence="1" key="2">
    <citation type="journal article" date="2019" name="Mol. Phylogenet. Evol.">
        <title>Reassessment of the classification of bryopsidales (chlorophyta) based on chloroplast phylogenomic analyses.</title>
        <authorList>
            <person name="Cremen M.C."/>
            <person name="Leliaert F."/>
            <person name="West J."/>
            <person name="Lam D.W."/>
            <person name="Shimada S."/>
            <person name="Lopez-Bautista J.M."/>
            <person name="Verbruggen H."/>
        </authorList>
    </citation>
    <scope>NUCLEOTIDE SEQUENCE</scope>
</reference>
<keyword evidence="1" id="KW-0150">Chloroplast</keyword>
<sequence length="105" mass="12742">MEKKYIFLDTETTVEKQMIFNDIVFVQFLVLGQKEFLKFVQNNKIKNLKDFLSKVTIWRVADCGKKEKDFLKELLLNKNNHIIFFNALFDITHLLKWLYPDEFYL</sequence>
<name>A0A386B0D1_9CHLO</name>
<accession>A0A386B0D1</accession>
<gene>
    <name evidence="1" type="primary">orf105</name>
</gene>
<keyword evidence="1" id="KW-0934">Plastid</keyword>
<geneLocation type="chloroplast" evidence="1"/>
<dbReference type="AlphaFoldDB" id="A0A386B0D1"/>
<organism evidence="1">
    <name type="scientific">Caulerpa verticillata</name>
    <dbReference type="NCBI Taxonomy" id="177082"/>
    <lineage>
        <taxon>Eukaryota</taxon>
        <taxon>Viridiplantae</taxon>
        <taxon>Chlorophyta</taxon>
        <taxon>core chlorophytes</taxon>
        <taxon>Ulvophyceae</taxon>
        <taxon>TCBD clade</taxon>
        <taxon>Bryopsidales</taxon>
        <taxon>Halimedineae</taxon>
        <taxon>Caulerpaceae</taxon>
        <taxon>Caulerpa</taxon>
    </lineage>
</organism>